<protein>
    <submittedName>
        <fullName evidence="1">Uncharacterized protein</fullName>
    </submittedName>
</protein>
<dbReference type="Proteomes" id="UP001223420">
    <property type="component" value="Unassembled WGS sequence"/>
</dbReference>
<evidence type="ECO:0000313" key="1">
    <source>
        <dbReference type="EMBL" id="MDQ0543359.1"/>
    </source>
</evidence>
<comment type="caution">
    <text evidence="1">The sequence shown here is derived from an EMBL/GenBank/DDBJ whole genome shotgun (WGS) entry which is preliminary data.</text>
</comment>
<dbReference type="GeneID" id="90835791"/>
<accession>A0AAJ1WU71</accession>
<dbReference type="EMBL" id="JAUSWL010000003">
    <property type="protein sequence ID" value="MDQ0543359.1"/>
    <property type="molecule type" value="Genomic_DNA"/>
</dbReference>
<sequence>MSAVTNALIDEVLTAMPVRLSGTDAGVRASRAFRLDTVDAPVS</sequence>
<gene>
    <name evidence="1" type="ORF">QO001_002285</name>
</gene>
<evidence type="ECO:0000313" key="2">
    <source>
        <dbReference type="Proteomes" id="UP001223420"/>
    </source>
</evidence>
<reference evidence="1" key="1">
    <citation type="submission" date="2023-07" db="EMBL/GenBank/DDBJ databases">
        <title>Genomic Encyclopedia of Type Strains, Phase IV (KMG-IV): sequencing the most valuable type-strain genomes for metagenomic binning, comparative biology and taxonomic classification.</title>
        <authorList>
            <person name="Goeker M."/>
        </authorList>
    </citation>
    <scope>NUCLEOTIDE SEQUENCE</scope>
    <source>
        <strain evidence="1">DSM 19569</strain>
    </source>
</reference>
<dbReference type="RefSeq" id="WP_268868498.1">
    <property type="nucleotide sequence ID" value="NZ_CP033231.1"/>
</dbReference>
<dbReference type="AlphaFoldDB" id="A0AAJ1WU71"/>
<name>A0AAJ1WU71_9HYPH</name>
<proteinExistence type="predicted"/>
<organism evidence="1 2">
    <name type="scientific">Methylobacterium brachiatum</name>
    <dbReference type="NCBI Taxonomy" id="269660"/>
    <lineage>
        <taxon>Bacteria</taxon>
        <taxon>Pseudomonadati</taxon>
        <taxon>Pseudomonadota</taxon>
        <taxon>Alphaproteobacteria</taxon>
        <taxon>Hyphomicrobiales</taxon>
        <taxon>Methylobacteriaceae</taxon>
        <taxon>Methylobacterium</taxon>
    </lineage>
</organism>